<dbReference type="InterPro" id="IPR001841">
    <property type="entry name" value="Znf_RING"/>
</dbReference>
<evidence type="ECO:0000256" key="5">
    <source>
        <dbReference type="SAM" id="MobiDB-lite"/>
    </source>
</evidence>
<dbReference type="OMA" id="ERINPAR"/>
<dbReference type="PANTHER" id="PTHR16079">
    <property type="entry name" value="UBIQUITIN LIGASE PROTEIN CHFR"/>
    <property type="match status" value="1"/>
</dbReference>
<evidence type="ECO:0000256" key="4">
    <source>
        <dbReference type="PROSITE-ProRule" id="PRU00175"/>
    </source>
</evidence>
<dbReference type="Gene3D" id="3.30.40.10">
    <property type="entry name" value="Zinc/RING finger domain, C3HC4 (zinc finger)"/>
    <property type="match status" value="1"/>
</dbReference>
<keyword evidence="2 4" id="KW-0863">Zinc-finger</keyword>
<feature type="compositionally biased region" description="Polar residues" evidence="5">
    <location>
        <begin position="282"/>
        <end position="303"/>
    </location>
</feature>
<name>C4JXG4_UNCRE</name>
<dbReference type="PANTHER" id="PTHR16079:SF4">
    <property type="entry name" value="E3 UBIQUITIN-PROTEIN LIGASE CHFR"/>
    <property type="match status" value="1"/>
</dbReference>
<evidence type="ECO:0000256" key="2">
    <source>
        <dbReference type="ARBA" id="ARBA00022771"/>
    </source>
</evidence>
<feature type="compositionally biased region" description="Polar residues" evidence="5">
    <location>
        <begin position="361"/>
        <end position="377"/>
    </location>
</feature>
<dbReference type="InterPro" id="IPR013083">
    <property type="entry name" value="Znf_RING/FYVE/PHD"/>
</dbReference>
<dbReference type="AlphaFoldDB" id="C4JXG4"/>
<evidence type="ECO:0000313" key="8">
    <source>
        <dbReference type="Proteomes" id="UP000002058"/>
    </source>
</evidence>
<keyword evidence="8" id="KW-1185">Reference proteome</keyword>
<dbReference type="Proteomes" id="UP000002058">
    <property type="component" value="Unassembled WGS sequence"/>
</dbReference>
<dbReference type="GeneID" id="8442205"/>
<accession>C4JXG4</accession>
<dbReference type="GO" id="GO:0004842">
    <property type="term" value="F:ubiquitin-protein transferase activity"/>
    <property type="evidence" value="ECO:0007669"/>
    <property type="project" value="TreeGrafter"/>
</dbReference>
<dbReference type="HOGENOM" id="CLU_645906_0_0_1"/>
<dbReference type="STRING" id="336963.C4JXG4"/>
<dbReference type="KEGG" id="ure:UREG_06337"/>
<dbReference type="RefSeq" id="XP_002583370.1">
    <property type="nucleotide sequence ID" value="XM_002583324.1"/>
</dbReference>
<feature type="region of interest" description="Disordered" evidence="5">
    <location>
        <begin position="113"/>
        <end position="132"/>
    </location>
</feature>
<dbReference type="InParanoid" id="C4JXG4"/>
<protein>
    <recommendedName>
        <fullName evidence="6">RING-type domain-containing protein</fullName>
    </recommendedName>
</protein>
<feature type="region of interest" description="Disordered" evidence="5">
    <location>
        <begin position="142"/>
        <end position="218"/>
    </location>
</feature>
<evidence type="ECO:0000259" key="6">
    <source>
        <dbReference type="PROSITE" id="PS50089"/>
    </source>
</evidence>
<organism evidence="7 8">
    <name type="scientific">Uncinocarpus reesii (strain UAMH 1704)</name>
    <dbReference type="NCBI Taxonomy" id="336963"/>
    <lineage>
        <taxon>Eukaryota</taxon>
        <taxon>Fungi</taxon>
        <taxon>Dikarya</taxon>
        <taxon>Ascomycota</taxon>
        <taxon>Pezizomycotina</taxon>
        <taxon>Eurotiomycetes</taxon>
        <taxon>Eurotiomycetidae</taxon>
        <taxon>Onygenales</taxon>
        <taxon>Onygenaceae</taxon>
        <taxon>Uncinocarpus</taxon>
    </lineage>
</organism>
<dbReference type="OrthoDB" id="1305878at2759"/>
<evidence type="ECO:0000313" key="7">
    <source>
        <dbReference type="EMBL" id="EEP81472.1"/>
    </source>
</evidence>
<keyword evidence="1" id="KW-0479">Metal-binding</keyword>
<dbReference type="PROSITE" id="PS00518">
    <property type="entry name" value="ZF_RING_1"/>
    <property type="match status" value="1"/>
</dbReference>
<feature type="compositionally biased region" description="Polar residues" evidence="5">
    <location>
        <begin position="187"/>
        <end position="196"/>
    </location>
</feature>
<reference evidence="8" key="1">
    <citation type="journal article" date="2009" name="Genome Res.">
        <title>Comparative genomic analyses of the human fungal pathogens Coccidioides and their relatives.</title>
        <authorList>
            <person name="Sharpton T.J."/>
            <person name="Stajich J.E."/>
            <person name="Rounsley S.D."/>
            <person name="Gardner M.J."/>
            <person name="Wortman J.R."/>
            <person name="Jordar V.S."/>
            <person name="Maiti R."/>
            <person name="Kodira C.D."/>
            <person name="Neafsey D.E."/>
            <person name="Zeng Q."/>
            <person name="Hung C.-Y."/>
            <person name="McMahan C."/>
            <person name="Muszewska A."/>
            <person name="Grynberg M."/>
            <person name="Mandel M.A."/>
            <person name="Kellner E.M."/>
            <person name="Barker B.M."/>
            <person name="Galgiani J.N."/>
            <person name="Orbach M.J."/>
            <person name="Kirkland T.N."/>
            <person name="Cole G.T."/>
            <person name="Henn M.R."/>
            <person name="Birren B.W."/>
            <person name="Taylor J.W."/>
        </authorList>
    </citation>
    <scope>NUCLEOTIDE SEQUENCE [LARGE SCALE GENOMIC DNA]</scope>
    <source>
        <strain evidence="8">UAMH 1704</strain>
    </source>
</reference>
<dbReference type="eggNOG" id="KOG2177">
    <property type="taxonomic scope" value="Eukaryota"/>
</dbReference>
<dbReference type="SMART" id="SM00184">
    <property type="entry name" value="RING"/>
    <property type="match status" value="1"/>
</dbReference>
<dbReference type="VEuPathDB" id="FungiDB:UREG_06337"/>
<dbReference type="InterPro" id="IPR018957">
    <property type="entry name" value="Znf_C3HC4_RING-type"/>
</dbReference>
<dbReference type="EMBL" id="CH476618">
    <property type="protein sequence ID" value="EEP81472.1"/>
    <property type="molecule type" value="Genomic_DNA"/>
</dbReference>
<dbReference type="PROSITE" id="PS50089">
    <property type="entry name" value="ZF_RING_2"/>
    <property type="match status" value="1"/>
</dbReference>
<evidence type="ECO:0000256" key="3">
    <source>
        <dbReference type="ARBA" id="ARBA00022833"/>
    </source>
</evidence>
<dbReference type="GO" id="GO:0005634">
    <property type="term" value="C:nucleus"/>
    <property type="evidence" value="ECO:0007669"/>
    <property type="project" value="TreeGrafter"/>
</dbReference>
<feature type="domain" description="RING-type" evidence="6">
    <location>
        <begin position="15"/>
        <end position="66"/>
    </location>
</feature>
<feature type="compositionally biased region" description="Basic and acidic residues" evidence="5">
    <location>
        <begin position="169"/>
        <end position="180"/>
    </location>
</feature>
<sequence length="425" mass="48468">MSNTGLVDLERELTCSICTELLYQPLTLLDCLHTFCGYCLKEWFSWQGSHPNSRSRRPEFTCPACRASVRDTRHDAKVTTLLDLFLRSHPDKEKAAEEKKEIAEKYKPGDAVLAARADATRPSSDNDDEDRRLLEEVREMSLREAQGRGRHREIRVSASRAQRGAFTERSLEQQRIEDARRRRRLTRQMNSTTRSRSPLDPNAQRARQVEHQSSLRSLLSNPDFRETAIQEEILRQIAEEGLLDGIDLQSLDREQEEELTERIAEAFRRRQRHRAGSDVRLNDTSGAQPSSGSRSQSANQPGMEQSRRSETGRPQLLASRHHSVSPAHRRSASDRGIGRRRTSPIPQRAEERINPARRSVTDVSNSPQLRQSSQNQTTRREAAARASVDDQNTSIKLSLIHHQPARSFGRPHIETFSSCLRSVCS</sequence>
<dbReference type="InterPro" id="IPR052256">
    <property type="entry name" value="E3_ubiquitin-ligase_CHFR"/>
</dbReference>
<keyword evidence="3" id="KW-0862">Zinc</keyword>
<dbReference type="InterPro" id="IPR017907">
    <property type="entry name" value="Znf_RING_CS"/>
</dbReference>
<dbReference type="Pfam" id="PF00097">
    <property type="entry name" value="zf-C3HC4"/>
    <property type="match status" value="1"/>
</dbReference>
<feature type="compositionally biased region" description="Basic residues" evidence="5">
    <location>
        <begin position="319"/>
        <end position="330"/>
    </location>
</feature>
<dbReference type="GO" id="GO:0016567">
    <property type="term" value="P:protein ubiquitination"/>
    <property type="evidence" value="ECO:0007669"/>
    <property type="project" value="TreeGrafter"/>
</dbReference>
<evidence type="ECO:0000256" key="1">
    <source>
        <dbReference type="ARBA" id="ARBA00022723"/>
    </source>
</evidence>
<feature type="region of interest" description="Disordered" evidence="5">
    <location>
        <begin position="267"/>
        <end position="390"/>
    </location>
</feature>
<gene>
    <name evidence="7" type="ORF">UREG_06337</name>
</gene>
<proteinExistence type="predicted"/>
<dbReference type="SUPFAM" id="SSF57850">
    <property type="entry name" value="RING/U-box"/>
    <property type="match status" value="1"/>
</dbReference>
<dbReference type="GO" id="GO:0006511">
    <property type="term" value="P:ubiquitin-dependent protein catabolic process"/>
    <property type="evidence" value="ECO:0007669"/>
    <property type="project" value="TreeGrafter"/>
</dbReference>
<dbReference type="GO" id="GO:0008270">
    <property type="term" value="F:zinc ion binding"/>
    <property type="evidence" value="ECO:0007669"/>
    <property type="project" value="UniProtKB-KW"/>
</dbReference>